<evidence type="ECO:0000313" key="3">
    <source>
        <dbReference type="WormBase" id="Y43F8B.17"/>
    </source>
</evidence>
<dbReference type="AGR" id="WB:WBGene00050910"/>
<name>H2KMK0_CAEEL</name>
<keyword evidence="2" id="KW-1185">Reference proteome</keyword>
<sequence length="48" mass="6048">MKSKRSRVRVYRFPKHWEKRYDFQCNSLGQHLQVYVDHSVFRLFYVIV</sequence>
<accession>H2KMK0</accession>
<dbReference type="CTD" id="13218546"/>
<reference evidence="1 2" key="1">
    <citation type="journal article" date="1998" name="Science">
        <title>Genome sequence of the nematode C. elegans: a platform for investigating biology.</title>
        <authorList>
            <consortium name="The C. elegans sequencing consortium"/>
            <person name="Sulson J.E."/>
            <person name="Waterston R."/>
        </authorList>
    </citation>
    <scope>NUCLEOTIDE SEQUENCE [LARGE SCALE GENOMIC DNA]</scope>
    <source>
        <strain evidence="1 2">Bristol N2</strain>
    </source>
</reference>
<dbReference type="PaxDb" id="6239-Y43F8B.17"/>
<dbReference type="RefSeq" id="NP_001256868.1">
    <property type="nucleotide sequence ID" value="NM_001269939.1"/>
</dbReference>
<dbReference type="Bgee" id="WBGene00050910">
    <property type="expression patterns" value="Expressed in larva and 1 other cell type or tissue"/>
</dbReference>
<dbReference type="KEGG" id="cel:CELE_Y43F8B.17"/>
<organism evidence="1 2">
    <name type="scientific">Caenorhabditis elegans</name>
    <dbReference type="NCBI Taxonomy" id="6239"/>
    <lineage>
        <taxon>Eukaryota</taxon>
        <taxon>Metazoa</taxon>
        <taxon>Ecdysozoa</taxon>
        <taxon>Nematoda</taxon>
        <taxon>Chromadorea</taxon>
        <taxon>Rhabditida</taxon>
        <taxon>Rhabditina</taxon>
        <taxon>Rhabditomorpha</taxon>
        <taxon>Rhabditoidea</taxon>
        <taxon>Rhabditidae</taxon>
        <taxon>Peloderinae</taxon>
        <taxon>Caenorhabditis</taxon>
    </lineage>
</organism>
<dbReference type="Proteomes" id="UP000001940">
    <property type="component" value="Chromosome V"/>
</dbReference>
<dbReference type="InParanoid" id="H2KMK0"/>
<dbReference type="EMBL" id="BX284605">
    <property type="protein sequence ID" value="CCE71907.1"/>
    <property type="molecule type" value="Genomic_DNA"/>
</dbReference>
<gene>
    <name evidence="1" type="ORF">CELE_Y43F8B.17</name>
    <name evidence="1 3" type="ORF">Y43F8B.17</name>
</gene>
<protein>
    <submittedName>
        <fullName evidence="1">M48 family peptidase</fullName>
    </submittedName>
</protein>
<dbReference type="HOGENOM" id="CLU_3160449_0_0_1"/>
<dbReference type="AlphaFoldDB" id="H2KMK0"/>
<evidence type="ECO:0000313" key="1">
    <source>
        <dbReference type="EMBL" id="CCE71907.1"/>
    </source>
</evidence>
<dbReference type="GeneID" id="13218546"/>
<dbReference type="WormBase" id="Y43F8B.17">
    <property type="protein sequence ID" value="CE46800"/>
    <property type="gene ID" value="WBGene00050910"/>
</dbReference>
<evidence type="ECO:0000313" key="2">
    <source>
        <dbReference type="Proteomes" id="UP000001940"/>
    </source>
</evidence>
<proteinExistence type="predicted"/>